<organism evidence="1 2">
    <name type="scientific">Anatilimnocola aggregata</name>
    <dbReference type="NCBI Taxonomy" id="2528021"/>
    <lineage>
        <taxon>Bacteria</taxon>
        <taxon>Pseudomonadati</taxon>
        <taxon>Planctomycetota</taxon>
        <taxon>Planctomycetia</taxon>
        <taxon>Pirellulales</taxon>
        <taxon>Pirellulaceae</taxon>
        <taxon>Anatilimnocola</taxon>
    </lineage>
</organism>
<dbReference type="Pfam" id="PF12784">
    <property type="entry name" value="PDDEXK_2"/>
    <property type="match status" value="1"/>
</dbReference>
<gene>
    <name evidence="1" type="ORF">ETAA8_49980</name>
</gene>
<sequence>MPPGIDPKVDFAFKRMLGSPEHPAVTIHFLNSVLQLTDPVTDVEILNPIQDKAHFSAKQAVLDVLARDNRGRRLNIEMQTTLPEALCERLTYYNCLNYVRQIKHGEEYEHLRPTISICVLDKVLFRAVNLYHLSFRLHCDQTDLVFSNDLEFHTLELPKFQPASNNVGAMSPVDKWAFLLKYAPEMELDALANLLGDAAFYEAIGVLVMISKSEEELILYESRVKAARDEQARLRHAQNEGRE</sequence>
<accession>A0A517YI43</accession>
<dbReference type="PANTHER" id="PTHR41317:SF1">
    <property type="entry name" value="PD-(D_E)XK NUCLEASE FAMILY TRANSPOSASE"/>
    <property type="match status" value="1"/>
</dbReference>
<dbReference type="NCBIfam" id="TIGR01784">
    <property type="entry name" value="T_den_put_tspse"/>
    <property type="match status" value="1"/>
</dbReference>
<proteinExistence type="predicted"/>
<dbReference type="AlphaFoldDB" id="A0A517YI43"/>
<protein>
    <submittedName>
        <fullName evidence="1">PD-(D/E)XK nuclease family transposase</fullName>
    </submittedName>
</protein>
<dbReference type="PANTHER" id="PTHR41317">
    <property type="entry name" value="PD-(D_E)XK NUCLEASE FAMILY TRANSPOSASE"/>
    <property type="match status" value="1"/>
</dbReference>
<reference evidence="1 2" key="1">
    <citation type="submission" date="2019-02" db="EMBL/GenBank/DDBJ databases">
        <title>Deep-cultivation of Planctomycetes and their phenomic and genomic characterization uncovers novel biology.</title>
        <authorList>
            <person name="Wiegand S."/>
            <person name="Jogler M."/>
            <person name="Boedeker C."/>
            <person name="Pinto D."/>
            <person name="Vollmers J."/>
            <person name="Rivas-Marin E."/>
            <person name="Kohn T."/>
            <person name="Peeters S.H."/>
            <person name="Heuer A."/>
            <person name="Rast P."/>
            <person name="Oberbeckmann S."/>
            <person name="Bunk B."/>
            <person name="Jeske O."/>
            <person name="Meyerdierks A."/>
            <person name="Storesund J.E."/>
            <person name="Kallscheuer N."/>
            <person name="Luecker S."/>
            <person name="Lage O.M."/>
            <person name="Pohl T."/>
            <person name="Merkel B.J."/>
            <person name="Hornburger P."/>
            <person name="Mueller R.-W."/>
            <person name="Bruemmer F."/>
            <person name="Labrenz M."/>
            <person name="Spormann A.M."/>
            <person name="Op den Camp H."/>
            <person name="Overmann J."/>
            <person name="Amann R."/>
            <person name="Jetten M.S.M."/>
            <person name="Mascher T."/>
            <person name="Medema M.H."/>
            <person name="Devos D.P."/>
            <person name="Kaster A.-K."/>
            <person name="Ovreas L."/>
            <person name="Rohde M."/>
            <person name="Galperin M.Y."/>
            <person name="Jogler C."/>
        </authorList>
    </citation>
    <scope>NUCLEOTIDE SEQUENCE [LARGE SCALE GENOMIC DNA]</scope>
    <source>
        <strain evidence="1 2">ETA_A8</strain>
    </source>
</reference>
<dbReference type="RefSeq" id="WP_145094410.1">
    <property type="nucleotide sequence ID" value="NZ_CP036274.1"/>
</dbReference>
<evidence type="ECO:0000313" key="2">
    <source>
        <dbReference type="Proteomes" id="UP000315017"/>
    </source>
</evidence>
<dbReference type="Proteomes" id="UP000315017">
    <property type="component" value="Chromosome"/>
</dbReference>
<keyword evidence="2" id="KW-1185">Reference proteome</keyword>
<dbReference type="EMBL" id="CP036274">
    <property type="protein sequence ID" value="QDU29882.1"/>
    <property type="molecule type" value="Genomic_DNA"/>
</dbReference>
<evidence type="ECO:0000313" key="1">
    <source>
        <dbReference type="EMBL" id="QDU29882.1"/>
    </source>
</evidence>
<dbReference type="KEGG" id="aagg:ETAA8_49980"/>
<dbReference type="InterPro" id="IPR010106">
    <property type="entry name" value="RpnA"/>
</dbReference>
<dbReference type="OrthoDB" id="291934at2"/>
<name>A0A517YI43_9BACT</name>